<protein>
    <submittedName>
        <fullName evidence="3">Cell division protein ZapE</fullName>
    </submittedName>
</protein>
<evidence type="ECO:0000256" key="2">
    <source>
        <dbReference type="ARBA" id="ARBA00022840"/>
    </source>
</evidence>
<dbReference type="Pfam" id="PF03969">
    <property type="entry name" value="AFG1_ATPase"/>
    <property type="match status" value="1"/>
</dbReference>
<dbReference type="PANTHER" id="PTHR12169:SF6">
    <property type="entry name" value="AFG1-LIKE ATPASE"/>
    <property type="match status" value="1"/>
</dbReference>
<dbReference type="InterPro" id="IPR027417">
    <property type="entry name" value="P-loop_NTPase"/>
</dbReference>
<sequence>MTEQSGTIRTPASEYRQLMQDGELKPDADQASAVEALERLHHEISGYAPAGIRRKSWFARFFGRRHGLLEPPRGIYLHGGVGRGKSMLMDLFYSVAPVIIKRRVHFHEFMLEVQHHLKAWHSLSSQQRKRAVSELQNIQGRKIDLDDPIPAVGQQIARNATLLCFDELQITDIADAMVVARLFDELFRQGVVAVATSNRPPDDLYKNGLNRQRFVPFIDRVKAEMEIIALNGPVDYRYDRLKGVETYFYPVNEQTTNALSAAFFRLTDRSVEDRHKVPSGELIVQGRRLFVPKSARGVAVFSFKRLCVNPLGTADYLAIARAYHTVIVVAIPQFTHENASEATRFIHLIDALYEHGVKLLCSADAPPELLFKSGQSGFEFERAVSRLVEMQSENYLTRGHGKLNPE</sequence>
<dbReference type="AlphaFoldDB" id="A0A1H8F6N7"/>
<keyword evidence="1" id="KW-0547">Nucleotide-binding</keyword>
<evidence type="ECO:0000256" key="1">
    <source>
        <dbReference type="ARBA" id="ARBA00022741"/>
    </source>
</evidence>
<dbReference type="NCBIfam" id="NF040713">
    <property type="entry name" value="ZapE"/>
    <property type="match status" value="1"/>
</dbReference>
<organism evidence="3 4">
    <name type="scientific">Nitrosomonas marina</name>
    <dbReference type="NCBI Taxonomy" id="917"/>
    <lineage>
        <taxon>Bacteria</taxon>
        <taxon>Pseudomonadati</taxon>
        <taxon>Pseudomonadota</taxon>
        <taxon>Betaproteobacteria</taxon>
        <taxon>Nitrosomonadales</taxon>
        <taxon>Nitrosomonadaceae</taxon>
        <taxon>Nitrosomonas</taxon>
    </lineage>
</organism>
<dbReference type="GO" id="GO:0051301">
    <property type="term" value="P:cell division"/>
    <property type="evidence" value="ECO:0007669"/>
    <property type="project" value="UniProtKB-KW"/>
</dbReference>
<accession>A0A1H8F6N7</accession>
<keyword evidence="3" id="KW-0131">Cell cycle</keyword>
<keyword evidence="2" id="KW-0067">ATP-binding</keyword>
<name>A0A1H8F6N7_9PROT</name>
<dbReference type="STRING" id="917.SAMN05216326_10967"/>
<dbReference type="EMBL" id="FOCP01000012">
    <property type="protein sequence ID" value="SEN27571.1"/>
    <property type="molecule type" value="Genomic_DNA"/>
</dbReference>
<dbReference type="SUPFAM" id="SSF52540">
    <property type="entry name" value="P-loop containing nucleoside triphosphate hydrolases"/>
    <property type="match status" value="1"/>
</dbReference>
<dbReference type="GO" id="GO:0016887">
    <property type="term" value="F:ATP hydrolysis activity"/>
    <property type="evidence" value="ECO:0007669"/>
    <property type="project" value="InterPro"/>
</dbReference>
<evidence type="ECO:0000313" key="3">
    <source>
        <dbReference type="EMBL" id="SEN27571.1"/>
    </source>
</evidence>
<dbReference type="OrthoDB" id="9774491at2"/>
<dbReference type="RefSeq" id="WP_090631967.1">
    <property type="nucleotide sequence ID" value="NZ_FOCP01000012.1"/>
</dbReference>
<dbReference type="Proteomes" id="UP000199459">
    <property type="component" value="Unassembled WGS sequence"/>
</dbReference>
<dbReference type="Gene3D" id="3.40.50.300">
    <property type="entry name" value="P-loop containing nucleotide triphosphate hydrolases"/>
    <property type="match status" value="1"/>
</dbReference>
<dbReference type="PANTHER" id="PTHR12169">
    <property type="entry name" value="ATPASE N2B"/>
    <property type="match status" value="1"/>
</dbReference>
<dbReference type="GO" id="GO:0005524">
    <property type="term" value="F:ATP binding"/>
    <property type="evidence" value="ECO:0007669"/>
    <property type="project" value="UniProtKB-KW"/>
</dbReference>
<evidence type="ECO:0000313" key="4">
    <source>
        <dbReference type="Proteomes" id="UP000199459"/>
    </source>
</evidence>
<dbReference type="GO" id="GO:0005737">
    <property type="term" value="C:cytoplasm"/>
    <property type="evidence" value="ECO:0007669"/>
    <property type="project" value="TreeGrafter"/>
</dbReference>
<keyword evidence="3" id="KW-0132">Cell division</keyword>
<gene>
    <name evidence="3" type="ORF">SAMN05216325_11229</name>
</gene>
<proteinExistence type="predicted"/>
<dbReference type="InterPro" id="IPR005654">
    <property type="entry name" value="ATPase_AFG1-like"/>
</dbReference>
<reference evidence="3 4" key="1">
    <citation type="submission" date="2016-10" db="EMBL/GenBank/DDBJ databases">
        <authorList>
            <person name="de Groot N.N."/>
        </authorList>
    </citation>
    <scope>NUCLEOTIDE SEQUENCE [LARGE SCALE GENOMIC DNA]</scope>
    <source>
        <strain evidence="3 4">Nm22</strain>
    </source>
</reference>